<comment type="caution">
    <text evidence="2">The sequence shown here is derived from an EMBL/GenBank/DDBJ whole genome shotgun (WGS) entry which is preliminary data.</text>
</comment>
<proteinExistence type="predicted"/>
<feature type="region of interest" description="Disordered" evidence="1">
    <location>
        <begin position="1"/>
        <end position="21"/>
    </location>
</feature>
<reference evidence="2 3" key="1">
    <citation type="submission" date="2019-05" db="EMBL/GenBank/DDBJ databases">
        <title>Another draft genome of Portunus trituberculatus and its Hox gene families provides insights of decapod evolution.</title>
        <authorList>
            <person name="Jeong J.-H."/>
            <person name="Song I."/>
            <person name="Kim S."/>
            <person name="Choi T."/>
            <person name="Kim D."/>
            <person name="Ryu S."/>
            <person name="Kim W."/>
        </authorList>
    </citation>
    <scope>NUCLEOTIDE SEQUENCE [LARGE SCALE GENOMIC DNA]</scope>
    <source>
        <tissue evidence="2">Muscle</tissue>
    </source>
</reference>
<keyword evidence="3" id="KW-1185">Reference proteome</keyword>
<dbReference type="EMBL" id="VSRR010114648">
    <property type="protein sequence ID" value="MPC98570.1"/>
    <property type="molecule type" value="Genomic_DNA"/>
</dbReference>
<evidence type="ECO:0000256" key="1">
    <source>
        <dbReference type="SAM" id="MobiDB-lite"/>
    </source>
</evidence>
<name>A0A5B7JP42_PORTR</name>
<organism evidence="2 3">
    <name type="scientific">Portunus trituberculatus</name>
    <name type="common">Swimming crab</name>
    <name type="synonym">Neptunus trituberculatus</name>
    <dbReference type="NCBI Taxonomy" id="210409"/>
    <lineage>
        <taxon>Eukaryota</taxon>
        <taxon>Metazoa</taxon>
        <taxon>Ecdysozoa</taxon>
        <taxon>Arthropoda</taxon>
        <taxon>Crustacea</taxon>
        <taxon>Multicrustacea</taxon>
        <taxon>Malacostraca</taxon>
        <taxon>Eumalacostraca</taxon>
        <taxon>Eucarida</taxon>
        <taxon>Decapoda</taxon>
        <taxon>Pleocyemata</taxon>
        <taxon>Brachyura</taxon>
        <taxon>Eubrachyura</taxon>
        <taxon>Portunoidea</taxon>
        <taxon>Portunidae</taxon>
        <taxon>Portuninae</taxon>
        <taxon>Portunus</taxon>
    </lineage>
</organism>
<sequence length="83" mass="9446">MMVRAEKDTKKPKGRRNTDHASPFFVTLDRGKLQSACSLWAPRNTKTREPLSSLPHPEAPDQAFPELLLLLLFLLFHSQCDSI</sequence>
<accession>A0A5B7JP42</accession>
<dbReference type="Proteomes" id="UP000324222">
    <property type="component" value="Unassembled WGS sequence"/>
</dbReference>
<evidence type="ECO:0000313" key="2">
    <source>
        <dbReference type="EMBL" id="MPC98570.1"/>
    </source>
</evidence>
<gene>
    <name evidence="2" type="ORF">E2C01_093944</name>
</gene>
<evidence type="ECO:0000313" key="3">
    <source>
        <dbReference type="Proteomes" id="UP000324222"/>
    </source>
</evidence>
<feature type="compositionally biased region" description="Basic and acidic residues" evidence="1">
    <location>
        <begin position="1"/>
        <end position="19"/>
    </location>
</feature>
<dbReference type="AlphaFoldDB" id="A0A5B7JP42"/>
<protein>
    <submittedName>
        <fullName evidence="2">Uncharacterized protein</fullName>
    </submittedName>
</protein>